<keyword evidence="3" id="KW-0411">Iron-sulfur</keyword>
<dbReference type="AlphaFoldDB" id="A0A7M3MB13"/>
<evidence type="ECO:0000256" key="3">
    <source>
        <dbReference type="ARBA" id="ARBA00023014"/>
    </source>
</evidence>
<feature type="transmembrane region" description="Helical" evidence="4">
    <location>
        <begin position="135"/>
        <end position="154"/>
    </location>
</feature>
<accession>A0A7M3MB13</accession>
<keyword evidence="7" id="KW-1185">Reference proteome</keyword>
<comment type="caution">
    <text evidence="6">The sequence shown here is derived from an EMBL/GenBank/DDBJ whole genome shotgun (WGS) entry which is preliminary data.</text>
</comment>
<protein>
    <recommendedName>
        <fullName evidence="5">4Fe-4S ferredoxin-type domain-containing protein</fullName>
    </recommendedName>
</protein>
<evidence type="ECO:0000313" key="6">
    <source>
        <dbReference type="EMBL" id="TVM15154.1"/>
    </source>
</evidence>
<dbReference type="EMBL" id="QMIE01000018">
    <property type="protein sequence ID" value="TVM15154.1"/>
    <property type="molecule type" value="Genomic_DNA"/>
</dbReference>
<feature type="transmembrane region" description="Helical" evidence="4">
    <location>
        <begin position="166"/>
        <end position="186"/>
    </location>
</feature>
<feature type="domain" description="4Fe-4S ferredoxin-type" evidence="5">
    <location>
        <begin position="335"/>
        <end position="364"/>
    </location>
</feature>
<feature type="transmembrane region" description="Helical" evidence="4">
    <location>
        <begin position="12"/>
        <end position="32"/>
    </location>
</feature>
<dbReference type="InterPro" id="IPR009051">
    <property type="entry name" value="Helical_ferredxn"/>
</dbReference>
<dbReference type="InterPro" id="IPR017896">
    <property type="entry name" value="4Fe4S_Fe-S-bd"/>
</dbReference>
<dbReference type="PROSITE" id="PS51379">
    <property type="entry name" value="4FE4S_FER_2"/>
    <property type="match status" value="1"/>
</dbReference>
<dbReference type="InterPro" id="IPR017900">
    <property type="entry name" value="4Fe4S_Fe_S_CS"/>
</dbReference>
<dbReference type="InterPro" id="IPR036197">
    <property type="entry name" value="NarG-like_sf"/>
</dbReference>
<evidence type="ECO:0000256" key="1">
    <source>
        <dbReference type="ARBA" id="ARBA00022723"/>
    </source>
</evidence>
<proteinExistence type="predicted"/>
<dbReference type="GO" id="GO:0005886">
    <property type="term" value="C:plasma membrane"/>
    <property type="evidence" value="ECO:0007669"/>
    <property type="project" value="TreeGrafter"/>
</dbReference>
<keyword evidence="2" id="KW-0408">Iron</keyword>
<dbReference type="PANTHER" id="PTHR43255:SF2">
    <property type="entry name" value="HETERODISULFIDE REDUCTASE RELATED PROTEIN"/>
    <property type="match status" value="1"/>
</dbReference>
<feature type="transmembrane region" description="Helical" evidence="4">
    <location>
        <begin position="96"/>
        <end position="115"/>
    </location>
</feature>
<dbReference type="SUPFAM" id="SSF103501">
    <property type="entry name" value="Respiratory nitrate reductase 1 gamma chain"/>
    <property type="match status" value="2"/>
</dbReference>
<dbReference type="Pfam" id="PF13183">
    <property type="entry name" value="Fer4_8"/>
    <property type="match status" value="2"/>
</dbReference>
<keyword evidence="4" id="KW-1133">Transmembrane helix</keyword>
<evidence type="ECO:0000313" key="7">
    <source>
        <dbReference type="Proteomes" id="UP000448292"/>
    </source>
</evidence>
<dbReference type="GO" id="GO:0051536">
    <property type="term" value="F:iron-sulfur cluster binding"/>
    <property type="evidence" value="ECO:0007669"/>
    <property type="project" value="UniProtKB-KW"/>
</dbReference>
<keyword evidence="1" id="KW-0479">Metal-binding</keyword>
<dbReference type="GO" id="GO:0046872">
    <property type="term" value="F:metal ion binding"/>
    <property type="evidence" value="ECO:0007669"/>
    <property type="project" value="UniProtKB-KW"/>
</dbReference>
<dbReference type="InterPro" id="IPR051460">
    <property type="entry name" value="HdrC_iron-sulfur_subunit"/>
</dbReference>
<evidence type="ECO:0000259" key="5">
    <source>
        <dbReference type="PROSITE" id="PS51379"/>
    </source>
</evidence>
<dbReference type="PROSITE" id="PS00198">
    <property type="entry name" value="4FE4S_FER_1"/>
    <property type="match status" value="2"/>
</dbReference>
<evidence type="ECO:0000256" key="4">
    <source>
        <dbReference type="SAM" id="Phobius"/>
    </source>
</evidence>
<dbReference type="Proteomes" id="UP000448292">
    <property type="component" value="Unassembled WGS sequence"/>
</dbReference>
<organism evidence="6 7">
    <name type="scientific">Oceanidesulfovibrio indonesiensis</name>
    <dbReference type="NCBI Taxonomy" id="54767"/>
    <lineage>
        <taxon>Bacteria</taxon>
        <taxon>Pseudomonadati</taxon>
        <taxon>Thermodesulfobacteriota</taxon>
        <taxon>Desulfovibrionia</taxon>
        <taxon>Desulfovibrionales</taxon>
        <taxon>Desulfovibrionaceae</taxon>
        <taxon>Oceanidesulfovibrio</taxon>
    </lineage>
</organism>
<dbReference type="Gene3D" id="1.20.950.20">
    <property type="entry name" value="Transmembrane di-heme cytochromes, Chain C"/>
    <property type="match status" value="1"/>
</dbReference>
<evidence type="ECO:0000256" key="2">
    <source>
        <dbReference type="ARBA" id="ARBA00023004"/>
    </source>
</evidence>
<dbReference type="PANTHER" id="PTHR43255">
    <property type="entry name" value="IRON-SULFUR-BINDING OXIDOREDUCTASE FADF-RELATED-RELATED"/>
    <property type="match status" value="1"/>
</dbReference>
<keyword evidence="4" id="KW-0812">Transmembrane</keyword>
<sequence>MVTAGWNAREESMTFNTLLTISLAICAGGLLWRARRWFAGGVTQADRELSAGARIRHAGSAVLKALFGAKIIAATKGLVVDGLLQMRLYRADRLRWLAHILIFWGFIPLLALHAMDGVVTMKLFPSYYSTLDPWPFLRDLFGVITLAGVGLAIYRRIAGRSRMKTTAMDAVALGLIAAVVLSGFIVKAAKIPSRSEFHSMVEEFYDPTATEDVAALEALWVEEYGLAAETPGAAYSQEQLALGREVNEYSCVYCHSKPQSAPVSYAISRALTPVSRDADGGGLVAISYWLHVLVFFGGLAWLPFGKMRHAVTSPLSLIAERCSKDESPSEPALAVKRMLSLDACMQCGLCSDTCSVGVTACMFHNRNILPSVKLASISSGTASNNEDLAKLFEGLTVCTDCLRCTGVCPAGINLQDIWDAVRQEMSARGLTDVYALSPLGIHRAQAFPDTFHAVQESLEAQRGGAFAQATEKTVHAAGAFGGMLGGSGETGGFNLCFNCKTCTSSCPVVSLQGMDGLGLAPHQIIHATALGLDDLVASSRMLWACLGCYRCQENCPQGVRVADVLYIHKNNALARMKGALPKKES</sequence>
<reference evidence="6 7" key="1">
    <citation type="submission" date="2018-06" db="EMBL/GenBank/DDBJ databases">
        <title>Complete genome of Desulfovibrio indonesiensis P37SLT.</title>
        <authorList>
            <person name="Crispim J.S."/>
            <person name="Vidigal P.M.P."/>
            <person name="Silva L.C.F."/>
            <person name="Laguardia C.N."/>
            <person name="Araujo L.C."/>
            <person name="Dias R.S."/>
            <person name="Sousa M.P."/>
            <person name="Paula S.O."/>
            <person name="Silva C."/>
        </authorList>
    </citation>
    <scope>NUCLEOTIDE SEQUENCE [LARGE SCALE GENOMIC DNA]</scope>
    <source>
        <strain evidence="6 7">P37SLT</strain>
    </source>
</reference>
<keyword evidence="4" id="KW-0472">Membrane</keyword>
<dbReference type="OrthoDB" id="5410318at2"/>
<dbReference type="Gene3D" id="1.10.1060.10">
    <property type="entry name" value="Alpha-helical ferredoxin"/>
    <property type="match status" value="2"/>
</dbReference>
<gene>
    <name evidence="6" type="ORF">DPQ33_15785</name>
</gene>
<feature type="transmembrane region" description="Helical" evidence="4">
    <location>
        <begin position="286"/>
        <end position="304"/>
    </location>
</feature>
<name>A0A7M3MB13_9BACT</name>
<dbReference type="SUPFAM" id="SSF46548">
    <property type="entry name" value="alpha-helical ferredoxin"/>
    <property type="match status" value="2"/>
</dbReference>